<dbReference type="RefSeq" id="WP_007505041.1">
    <property type="nucleotide sequence ID" value="NZ_AFCE01000144.1"/>
</dbReference>
<keyword evidence="6 10" id="KW-0594">Phospholipid biosynthesis</keyword>
<dbReference type="PANTHER" id="PTHR30100">
    <property type="entry name" value="FATTY ACID/PHOSPHOLIPID SYNTHESIS PROTEIN PLSX"/>
    <property type="match status" value="1"/>
</dbReference>
<dbReference type="EMBL" id="CP082237">
    <property type="protein sequence ID" value="QZT32811.1"/>
    <property type="molecule type" value="Genomic_DNA"/>
</dbReference>
<evidence type="ECO:0000256" key="1">
    <source>
        <dbReference type="ARBA" id="ARBA00001232"/>
    </source>
</evidence>
<dbReference type="Pfam" id="PF02504">
    <property type="entry name" value="FA_synthesis"/>
    <property type="match status" value="1"/>
</dbReference>
<evidence type="ECO:0000256" key="10">
    <source>
        <dbReference type="HAMAP-Rule" id="MF_00019"/>
    </source>
</evidence>
<evidence type="ECO:0000256" key="7">
    <source>
        <dbReference type="ARBA" id="ARBA00023264"/>
    </source>
</evidence>
<gene>
    <name evidence="10 12" type="primary">plsX</name>
    <name evidence="11" type="ORF">CathTA2_1884</name>
    <name evidence="12" type="ORF">HUR95_10540</name>
</gene>
<evidence type="ECO:0000256" key="9">
    <source>
        <dbReference type="ARBA" id="ARBA00046608"/>
    </source>
</evidence>
<evidence type="ECO:0000256" key="3">
    <source>
        <dbReference type="ARBA" id="ARBA00022516"/>
    </source>
</evidence>
<dbReference type="NCBIfam" id="TIGR00182">
    <property type="entry name" value="plsX"/>
    <property type="match status" value="1"/>
</dbReference>
<reference evidence="12 14" key="2">
    <citation type="journal article" date="2020" name="Extremophiles">
        <title>Genomic analysis of Caldalkalibacillus thermarum TA2.A1 reveals aerobic alkaliphilic metabolism and evolutionary hallmarks linking alkaliphilic bacteria and plant life.</title>
        <authorList>
            <person name="de Jong S.I."/>
            <person name="van den Broek M.A."/>
            <person name="Merkel A.Y."/>
            <person name="de la Torre Cortes P."/>
            <person name="Kalamorz F."/>
            <person name="Cook G.M."/>
            <person name="van Loosdrecht M.C.M."/>
            <person name="McMillan D.G.G."/>
        </authorList>
    </citation>
    <scope>NUCLEOTIDE SEQUENCE [LARGE SCALE GENOMIC DNA]</scope>
    <source>
        <strain evidence="12 14">TA2.A1</strain>
    </source>
</reference>
<dbReference type="UniPathway" id="UPA00085"/>
<comment type="function">
    <text evidence="10">Catalyzes the reversible formation of acyl-phosphate (acyl-PO(4)) from acyl-[acyl-carrier-protein] (acyl-ACP). This enzyme utilizes acyl-ACP as fatty acyl donor, but not acyl-CoA.</text>
</comment>
<dbReference type="eggNOG" id="COG0416">
    <property type="taxonomic scope" value="Bacteria"/>
</dbReference>
<dbReference type="GO" id="GO:0005737">
    <property type="term" value="C:cytoplasm"/>
    <property type="evidence" value="ECO:0007669"/>
    <property type="project" value="UniProtKB-SubCell"/>
</dbReference>
<sequence length="330" mass="35311">MKIAIDIMGGDHAPDEIIKGALQALDEFNDIELVLVGKEQEITPRLGGRKDRIHVLHTDEVIAADEEPVRAVRRKKNSSLVTCTRLVKEQAAAACISAGNTGAYMTAGLLVTGRIKGIERPALATIMPTSAGRPVLVLDVGANVEAKPAHLVQYALMGHIYARHILHIKEPRIGLLNVGTEETKGNELVKAAYQQLKEQPLNFIGNIEARDIPSGAADVVVCDGFTGNVVLKLTEGVANAIFTMLKDVMTSTLSRKIGAFLLKPGLIAFKKQIDYTEYGGAPLLGLDGICIKAHGSSDANAIKNAIRQARECVKQDVAGLISNELGKVSD</sequence>
<keyword evidence="7 10" id="KW-1208">Phospholipid metabolism</keyword>
<comment type="subcellular location">
    <subcellularLocation>
        <location evidence="10">Cytoplasm</location>
    </subcellularLocation>
    <text evidence="10">Associated with the membrane possibly through PlsY.</text>
</comment>
<evidence type="ECO:0000313" key="14">
    <source>
        <dbReference type="Proteomes" id="UP000825179"/>
    </source>
</evidence>
<dbReference type="KEGG" id="cthu:HUR95_10540"/>
<dbReference type="GO" id="GO:0006633">
    <property type="term" value="P:fatty acid biosynthetic process"/>
    <property type="evidence" value="ECO:0007669"/>
    <property type="project" value="UniProtKB-UniRule"/>
</dbReference>
<dbReference type="InterPro" id="IPR003664">
    <property type="entry name" value="FA_synthesis"/>
</dbReference>
<dbReference type="PIRSF" id="PIRSF002465">
    <property type="entry name" value="Phsphlp_syn_PlsX"/>
    <property type="match status" value="1"/>
</dbReference>
<evidence type="ECO:0000256" key="2">
    <source>
        <dbReference type="ARBA" id="ARBA00022490"/>
    </source>
</evidence>
<comment type="catalytic activity">
    <reaction evidence="1 10">
        <text>a fatty acyl-[ACP] + phosphate = an acyl phosphate + holo-[ACP]</text>
        <dbReference type="Rhea" id="RHEA:42292"/>
        <dbReference type="Rhea" id="RHEA-COMP:9685"/>
        <dbReference type="Rhea" id="RHEA-COMP:14125"/>
        <dbReference type="ChEBI" id="CHEBI:43474"/>
        <dbReference type="ChEBI" id="CHEBI:59918"/>
        <dbReference type="ChEBI" id="CHEBI:64479"/>
        <dbReference type="ChEBI" id="CHEBI:138651"/>
        <dbReference type="EC" id="2.3.1.274"/>
    </reaction>
</comment>
<dbReference type="EMBL" id="AFCE01000144">
    <property type="protein sequence ID" value="EGL82593.1"/>
    <property type="molecule type" value="Genomic_DNA"/>
</dbReference>
<name>F5L7S6_CALTT</name>
<dbReference type="HAMAP" id="MF_00019">
    <property type="entry name" value="PlsX"/>
    <property type="match status" value="1"/>
</dbReference>
<dbReference type="InterPro" id="IPR012281">
    <property type="entry name" value="Phospholipid_synth_PlsX-like"/>
</dbReference>
<reference evidence="11 13" key="1">
    <citation type="journal article" date="2011" name="J. Bacteriol.">
        <title>Draft genome sequence of the thermoalkaliphilic Caldalkalibacillus thermarum strain TA2.A1.</title>
        <authorList>
            <person name="Kalamorz F."/>
            <person name="Keis S."/>
            <person name="McMillan D.G."/>
            <person name="Olsson K."/>
            <person name="Stanton J.A."/>
            <person name="Stockwell P."/>
            <person name="Black M.A."/>
            <person name="Klingeman D.M."/>
            <person name="Land M.L."/>
            <person name="Han C.S."/>
            <person name="Martin S.L."/>
            <person name="Becher S.A."/>
            <person name="Peddie C.J."/>
            <person name="Morgan H.W."/>
            <person name="Matthies D."/>
            <person name="Preiss L."/>
            <person name="Meier T."/>
            <person name="Brown S.D."/>
            <person name="Cook G.M."/>
        </authorList>
    </citation>
    <scope>NUCLEOTIDE SEQUENCE [LARGE SCALE GENOMIC DNA]</scope>
    <source>
        <strain evidence="11 13">TA2.A1</strain>
    </source>
</reference>
<protein>
    <recommendedName>
        <fullName evidence="8 10">Phosphate acyltransferase</fullName>
        <ecNumber evidence="8 10">2.3.1.274</ecNumber>
    </recommendedName>
    <alternativeName>
        <fullName evidence="10">Acyl-ACP phosphotransacylase</fullName>
    </alternativeName>
    <alternativeName>
        <fullName evidence="10">Acyl-[acyl-carrier-protein]--phosphate acyltransferase</fullName>
    </alternativeName>
    <alternativeName>
        <fullName evidence="10">Phosphate-acyl-ACP acyltransferase</fullName>
    </alternativeName>
</protein>
<comment type="similarity">
    <text evidence="10">Belongs to the PlsX family.</text>
</comment>
<keyword evidence="11" id="KW-0012">Acyltransferase</keyword>
<evidence type="ECO:0000256" key="6">
    <source>
        <dbReference type="ARBA" id="ARBA00023209"/>
    </source>
</evidence>
<keyword evidence="2 10" id="KW-0963">Cytoplasm</keyword>
<comment type="pathway">
    <text evidence="10">Lipid metabolism; phospholipid metabolism.</text>
</comment>
<dbReference type="Gene3D" id="3.40.718.10">
    <property type="entry name" value="Isopropylmalate Dehydrogenase"/>
    <property type="match status" value="1"/>
</dbReference>
<comment type="subunit">
    <text evidence="9 10">Homodimer. Probably interacts with PlsY.</text>
</comment>
<evidence type="ECO:0000313" key="11">
    <source>
        <dbReference type="EMBL" id="EGL82593.1"/>
    </source>
</evidence>
<dbReference type="Proteomes" id="UP000825179">
    <property type="component" value="Chromosome"/>
</dbReference>
<dbReference type="AlphaFoldDB" id="F5L7S6"/>
<keyword evidence="14" id="KW-1185">Reference proteome</keyword>
<evidence type="ECO:0000313" key="12">
    <source>
        <dbReference type="EMBL" id="QZT32811.1"/>
    </source>
</evidence>
<evidence type="ECO:0000313" key="13">
    <source>
        <dbReference type="Proteomes" id="UP000010716"/>
    </source>
</evidence>
<dbReference type="OrthoDB" id="9806408at2"/>
<dbReference type="SUPFAM" id="SSF53659">
    <property type="entry name" value="Isocitrate/Isopropylmalate dehydrogenase-like"/>
    <property type="match status" value="1"/>
</dbReference>
<dbReference type="Proteomes" id="UP000010716">
    <property type="component" value="Unassembled WGS sequence"/>
</dbReference>
<reference evidence="12" key="3">
    <citation type="submission" date="2021-08" db="EMBL/GenBank/DDBJ databases">
        <authorList>
            <person name="de Jong S."/>
            <person name="van den Broek M."/>
            <person name="Merkel A."/>
            <person name="de la Torre Cortes P."/>
            <person name="Kalamorz F."/>
            <person name="Cook G."/>
            <person name="van Loosdrecht M."/>
            <person name="McMillan D."/>
        </authorList>
    </citation>
    <scope>NUCLEOTIDE SEQUENCE</scope>
    <source>
        <strain evidence="12">TA2.A1</strain>
    </source>
</reference>
<accession>F5L7S6</accession>
<dbReference type="PANTHER" id="PTHR30100:SF1">
    <property type="entry name" value="PHOSPHATE ACYLTRANSFERASE"/>
    <property type="match status" value="1"/>
</dbReference>
<evidence type="ECO:0000256" key="8">
    <source>
        <dbReference type="ARBA" id="ARBA00024069"/>
    </source>
</evidence>
<keyword evidence="4 10" id="KW-0808">Transferase</keyword>
<keyword evidence="3 10" id="KW-0444">Lipid biosynthesis</keyword>
<dbReference type="EC" id="2.3.1.274" evidence="8 10"/>
<keyword evidence="5 10" id="KW-0443">Lipid metabolism</keyword>
<proteinExistence type="inferred from homology"/>
<evidence type="ECO:0000256" key="5">
    <source>
        <dbReference type="ARBA" id="ARBA00023098"/>
    </source>
</evidence>
<evidence type="ECO:0000256" key="4">
    <source>
        <dbReference type="ARBA" id="ARBA00022679"/>
    </source>
</evidence>
<dbReference type="GO" id="GO:0008654">
    <property type="term" value="P:phospholipid biosynthetic process"/>
    <property type="evidence" value="ECO:0007669"/>
    <property type="project" value="UniProtKB-KW"/>
</dbReference>
<organism evidence="11 13">
    <name type="scientific">Caldalkalibacillus thermarum (strain TA2.A1)</name>
    <dbReference type="NCBI Taxonomy" id="986075"/>
    <lineage>
        <taxon>Bacteria</taxon>
        <taxon>Bacillati</taxon>
        <taxon>Bacillota</taxon>
        <taxon>Bacilli</taxon>
        <taxon>Bacillales</taxon>
        <taxon>Bacillaceae</taxon>
        <taxon>Caldalkalibacillus</taxon>
    </lineage>
</organism>
<dbReference type="GO" id="GO:0043811">
    <property type="term" value="F:phosphate:acyl-[acyl carrier protein] acyltransferase activity"/>
    <property type="evidence" value="ECO:0007669"/>
    <property type="project" value="UniProtKB-UniRule"/>
</dbReference>